<gene>
    <name evidence="7" type="ORF">V9T40_006192</name>
</gene>
<evidence type="ECO:0000313" key="7">
    <source>
        <dbReference type="EMBL" id="KAK7605006.1"/>
    </source>
</evidence>
<dbReference type="SMART" id="SM00980">
    <property type="entry name" value="THAP"/>
    <property type="match status" value="1"/>
</dbReference>
<proteinExistence type="predicted"/>
<evidence type="ECO:0000313" key="8">
    <source>
        <dbReference type="Proteomes" id="UP001367676"/>
    </source>
</evidence>
<evidence type="ECO:0000259" key="6">
    <source>
        <dbReference type="PROSITE" id="PS50950"/>
    </source>
</evidence>
<protein>
    <recommendedName>
        <fullName evidence="6">THAP-type domain-containing protein</fullName>
    </recommendedName>
</protein>
<dbReference type="Pfam" id="PF05485">
    <property type="entry name" value="THAP"/>
    <property type="match status" value="1"/>
</dbReference>
<dbReference type="InterPro" id="IPR006612">
    <property type="entry name" value="THAP_Znf"/>
</dbReference>
<dbReference type="GO" id="GO:0003677">
    <property type="term" value="F:DNA binding"/>
    <property type="evidence" value="ECO:0007669"/>
    <property type="project" value="UniProtKB-UniRule"/>
</dbReference>
<evidence type="ECO:0000256" key="3">
    <source>
        <dbReference type="ARBA" id="ARBA00022833"/>
    </source>
</evidence>
<dbReference type="SUPFAM" id="SSF57716">
    <property type="entry name" value="Glucocorticoid receptor-like (DNA-binding domain)"/>
    <property type="match status" value="1"/>
</dbReference>
<comment type="caution">
    <text evidence="7">The sequence shown here is derived from an EMBL/GenBank/DDBJ whole genome shotgun (WGS) entry which is preliminary data.</text>
</comment>
<dbReference type="Gene3D" id="6.20.210.20">
    <property type="entry name" value="THAP domain"/>
    <property type="match status" value="1"/>
</dbReference>
<name>A0AAN9TVE3_9HEMI</name>
<keyword evidence="4 5" id="KW-0238">DNA-binding</keyword>
<organism evidence="7 8">
    <name type="scientific">Parthenolecanium corni</name>
    <dbReference type="NCBI Taxonomy" id="536013"/>
    <lineage>
        <taxon>Eukaryota</taxon>
        <taxon>Metazoa</taxon>
        <taxon>Ecdysozoa</taxon>
        <taxon>Arthropoda</taxon>
        <taxon>Hexapoda</taxon>
        <taxon>Insecta</taxon>
        <taxon>Pterygota</taxon>
        <taxon>Neoptera</taxon>
        <taxon>Paraneoptera</taxon>
        <taxon>Hemiptera</taxon>
        <taxon>Sternorrhyncha</taxon>
        <taxon>Coccoidea</taxon>
        <taxon>Coccidae</taxon>
        <taxon>Parthenolecanium</taxon>
    </lineage>
</organism>
<dbReference type="EMBL" id="JBBCAQ010000003">
    <property type="protein sequence ID" value="KAK7605006.1"/>
    <property type="molecule type" value="Genomic_DNA"/>
</dbReference>
<accession>A0AAN9TVE3</accession>
<feature type="domain" description="THAP-type" evidence="6">
    <location>
        <begin position="1"/>
        <end position="86"/>
    </location>
</feature>
<evidence type="ECO:0000256" key="2">
    <source>
        <dbReference type="ARBA" id="ARBA00022771"/>
    </source>
</evidence>
<reference evidence="7 8" key="1">
    <citation type="submission" date="2024-03" db="EMBL/GenBank/DDBJ databases">
        <title>Adaptation during the transition from Ophiocordyceps entomopathogen to insect associate is accompanied by gene loss and intensified selection.</title>
        <authorList>
            <person name="Ward C.M."/>
            <person name="Onetto C.A."/>
            <person name="Borneman A.R."/>
        </authorList>
    </citation>
    <scope>NUCLEOTIDE SEQUENCE [LARGE SCALE GENOMIC DNA]</scope>
    <source>
        <strain evidence="7">AWRI1</strain>
        <tissue evidence="7">Single Adult Female</tissue>
    </source>
</reference>
<keyword evidence="8" id="KW-1185">Reference proteome</keyword>
<evidence type="ECO:0000256" key="4">
    <source>
        <dbReference type="ARBA" id="ARBA00023125"/>
    </source>
</evidence>
<dbReference type="Proteomes" id="UP001367676">
    <property type="component" value="Unassembled WGS sequence"/>
</dbReference>
<keyword evidence="2 5" id="KW-0863">Zinc-finger</keyword>
<dbReference type="GO" id="GO:0008270">
    <property type="term" value="F:zinc ion binding"/>
    <property type="evidence" value="ECO:0007669"/>
    <property type="project" value="UniProtKB-KW"/>
</dbReference>
<keyword evidence="1" id="KW-0479">Metal-binding</keyword>
<evidence type="ECO:0000256" key="5">
    <source>
        <dbReference type="PROSITE-ProRule" id="PRU00309"/>
    </source>
</evidence>
<dbReference type="InterPro" id="IPR038441">
    <property type="entry name" value="THAP_Znf_sf"/>
</dbReference>
<sequence length="192" mass="22119">MSCDDKIKIKRLKKDAIPTLHLDLILPVDDERRRIWFQNLGIDEKYPEDRISALKICGEHFSPSDFTINPWSKKKTLKENATPIKVWSSDVRLNSKPPASLIGENSNIGTEIEMTDPDPSPLNCLTVLLSENHSQETTTENNNVEKNNYIEEIEIVDPVLRRSHTPFIKSDKCEEMLEYRPAKNSNPKEKDF</sequence>
<dbReference type="PROSITE" id="PS50950">
    <property type="entry name" value="ZF_THAP"/>
    <property type="match status" value="1"/>
</dbReference>
<evidence type="ECO:0000256" key="1">
    <source>
        <dbReference type="ARBA" id="ARBA00022723"/>
    </source>
</evidence>
<dbReference type="AlphaFoldDB" id="A0AAN9TVE3"/>
<keyword evidence="3" id="KW-0862">Zinc</keyword>